<accession>A0A8A4ZEE0</accession>
<dbReference type="KEGG" id="psic:J4E96_19325"/>
<feature type="signal peptide" evidence="6">
    <location>
        <begin position="1"/>
        <end position="27"/>
    </location>
</feature>
<protein>
    <submittedName>
        <fullName evidence="7">Extracellular solute-binding protein</fullName>
    </submittedName>
</protein>
<keyword evidence="5" id="KW-0449">Lipoprotein</keyword>
<keyword evidence="8" id="KW-1185">Reference proteome</keyword>
<evidence type="ECO:0000256" key="5">
    <source>
        <dbReference type="ARBA" id="ARBA00023288"/>
    </source>
</evidence>
<dbReference type="PANTHER" id="PTHR43649">
    <property type="entry name" value="ARABINOSE-BINDING PROTEIN-RELATED"/>
    <property type="match status" value="1"/>
</dbReference>
<dbReference type="EMBL" id="CP071868">
    <property type="protein sequence ID" value="QTE29389.1"/>
    <property type="molecule type" value="Genomic_DNA"/>
</dbReference>
<feature type="chain" id="PRO_5038952358" evidence="6">
    <location>
        <begin position="28"/>
        <end position="538"/>
    </location>
</feature>
<name>A0A8A4ZEE0_9MICO</name>
<dbReference type="AlphaFoldDB" id="A0A8A4ZEE0"/>
<gene>
    <name evidence="7" type="ORF">J4E96_19325</name>
</gene>
<dbReference type="RefSeq" id="WP_227423666.1">
    <property type="nucleotide sequence ID" value="NZ_CP071868.1"/>
</dbReference>
<dbReference type="PROSITE" id="PS51257">
    <property type="entry name" value="PROKAR_LIPOPROTEIN"/>
    <property type="match status" value="1"/>
</dbReference>
<dbReference type="Proteomes" id="UP000663937">
    <property type="component" value="Chromosome"/>
</dbReference>
<dbReference type="SUPFAM" id="SSF53850">
    <property type="entry name" value="Periplasmic binding protein-like II"/>
    <property type="match status" value="1"/>
</dbReference>
<evidence type="ECO:0000313" key="7">
    <source>
        <dbReference type="EMBL" id="QTE29389.1"/>
    </source>
</evidence>
<keyword evidence="3" id="KW-0472">Membrane</keyword>
<dbReference type="PANTHER" id="PTHR43649:SF33">
    <property type="entry name" value="POLYGALACTURONAN_RHAMNOGALACTURONAN-BINDING PROTEIN YTCQ"/>
    <property type="match status" value="1"/>
</dbReference>
<keyword evidence="2 6" id="KW-0732">Signal</keyword>
<dbReference type="Gene3D" id="3.40.190.10">
    <property type="entry name" value="Periplasmic binding protein-like II"/>
    <property type="match status" value="2"/>
</dbReference>
<dbReference type="InterPro" id="IPR050490">
    <property type="entry name" value="Bact_solute-bd_prot1"/>
</dbReference>
<dbReference type="InterPro" id="IPR006059">
    <property type="entry name" value="SBP"/>
</dbReference>
<evidence type="ECO:0000256" key="3">
    <source>
        <dbReference type="ARBA" id="ARBA00023136"/>
    </source>
</evidence>
<evidence type="ECO:0000256" key="1">
    <source>
        <dbReference type="ARBA" id="ARBA00022475"/>
    </source>
</evidence>
<keyword evidence="1" id="KW-1003">Cell membrane</keyword>
<evidence type="ECO:0000256" key="6">
    <source>
        <dbReference type="SAM" id="SignalP"/>
    </source>
</evidence>
<keyword evidence="4" id="KW-0564">Palmitate</keyword>
<evidence type="ECO:0000313" key="8">
    <source>
        <dbReference type="Proteomes" id="UP000663937"/>
    </source>
</evidence>
<proteinExistence type="predicted"/>
<sequence length="538" mass="58994">MSVRRRTTPAVAIAALLALGLTACGGAAEEEGDATANTVGAMTDFKVGDTFTATEPLDLSMLYSDSPSYAYNADWMVWDEITGRTNVTLDATIVPAADYDQKRSLLIGAGDAPSIIPKTYPGQETPFVASGAVLAVSDYVDLMPNFQAKVKEWGLEANLDTLRQADGKFYVLPGLHEAAWQDYTVAIRTDVMAELGLENPETWADFHDVLVEIKAAYPDSYPFSDRFFGDNILGLVAQDFGTSAGKWAYKNANWNPDSEEFEFTGSSAAYKETIEYFKSLVDEGLMDPESFTQDEDTAIQKFTTGKSFAISTNAQIVVNDYRAALTSAVPGATVAKIPLPGDAIVGTSRLENGIMLNANVVENENFVAMMQFIDWLWYSDEGQEMAKWGVEGTTYTKDADGAFTLAADIDYVGLNPTATKHLQKDFGFAGGVFAYGGTTALLQSTFSDEEIAFQDEMLTKELSPIPPSYPFDELEREQVTLWETPLTDYAKQMALQFILGQRDLDEWDDYVSELEGKGSTDYIDLVNSAHERFEETSG</sequence>
<organism evidence="7 8">
    <name type="scientific">Pengzhenrongella sicca</name>
    <dbReference type="NCBI Taxonomy" id="2819238"/>
    <lineage>
        <taxon>Bacteria</taxon>
        <taxon>Bacillati</taxon>
        <taxon>Actinomycetota</taxon>
        <taxon>Actinomycetes</taxon>
        <taxon>Micrococcales</taxon>
        <taxon>Pengzhenrongella</taxon>
    </lineage>
</organism>
<dbReference type="CDD" id="cd13583">
    <property type="entry name" value="PBP2_AlgQ_like_4"/>
    <property type="match status" value="1"/>
</dbReference>
<dbReference type="Pfam" id="PF01547">
    <property type="entry name" value="SBP_bac_1"/>
    <property type="match status" value="1"/>
</dbReference>
<evidence type="ECO:0000256" key="4">
    <source>
        <dbReference type="ARBA" id="ARBA00023139"/>
    </source>
</evidence>
<reference evidence="7" key="1">
    <citation type="submission" date="2021-03" db="EMBL/GenBank/DDBJ databases">
        <title>Pengzhenrongella sicca gen. nov., sp. nov., a new member of suborder Micrococcineae isolated from High-Arctic tundra soil.</title>
        <authorList>
            <person name="Peng F."/>
        </authorList>
    </citation>
    <scope>NUCLEOTIDE SEQUENCE</scope>
    <source>
        <strain evidence="7">LRZ-2</strain>
    </source>
</reference>
<evidence type="ECO:0000256" key="2">
    <source>
        <dbReference type="ARBA" id="ARBA00022729"/>
    </source>
</evidence>